<organism evidence="2 3">
    <name type="scientific">candidate division TA06 bacterium SM1_40</name>
    <dbReference type="NCBI Taxonomy" id="1703773"/>
    <lineage>
        <taxon>Bacteria</taxon>
        <taxon>Bacteria division TA06</taxon>
    </lineage>
</organism>
<dbReference type="EMBL" id="LJVA01000150">
    <property type="protein sequence ID" value="KPL06362.1"/>
    <property type="molecule type" value="Genomic_DNA"/>
</dbReference>
<dbReference type="Gene3D" id="2.60.40.4070">
    <property type="match status" value="1"/>
</dbReference>
<evidence type="ECO:0000313" key="3">
    <source>
        <dbReference type="Proteomes" id="UP000051035"/>
    </source>
</evidence>
<dbReference type="NCBIfam" id="TIGR04183">
    <property type="entry name" value="Por_Secre_tail"/>
    <property type="match status" value="1"/>
</dbReference>
<dbReference type="Pfam" id="PF13860">
    <property type="entry name" value="FlgD_ig"/>
    <property type="match status" value="1"/>
</dbReference>
<accession>A0A0S8J9R5</accession>
<sequence length="394" mass="41988">DGGYIIAGNTTSFGEGQTDIYLVRTDADGHTVWTRPYGGPQTETGRSVAPTLDGGFVVTGYTESYGAELSDVVLIKVDANGDTVWTRTYGGSSYDSGESVAQTLDEGYIVAGGTTTFGAGSWDIYVIKTDSLGDTMWTRTYGGPNYEGGFSVAQTSDGGYIIVGETESYGAGDRDVYLVKTDGVGDTIWTRTYGGPYADGGYSVAQTNDGGYIITGYGEPFPTGIEDLYLIRTDSAGDTLWTRAYAGLAWDGGYSVAQTLDGGYIVVGYTWPPGDVEDDVYLIKTDADGMVGVSEGEDELPAVAQYLAQNRPNPFGSSTTICYSLSAGTPVKVAVYDIRGALVRTLAQETVPAGFHSVVWDGRDQRGRKVASGIYFCRLETGEFTDTKRMALLR</sequence>
<feature type="domain" description="Bulb-type lectin" evidence="1">
    <location>
        <begin position="1"/>
        <end position="124"/>
    </location>
</feature>
<dbReference type="Proteomes" id="UP000051035">
    <property type="component" value="Unassembled WGS sequence"/>
</dbReference>
<dbReference type="InterPro" id="IPR001480">
    <property type="entry name" value="Bulb-type_lectin_dom"/>
</dbReference>
<dbReference type="SUPFAM" id="SSF50998">
    <property type="entry name" value="Quinoprotein alcohol dehydrogenase-like"/>
    <property type="match status" value="1"/>
</dbReference>
<evidence type="ECO:0000259" key="1">
    <source>
        <dbReference type="PROSITE" id="PS50927"/>
    </source>
</evidence>
<dbReference type="PATRIC" id="fig|1703773.3.peg.831"/>
<name>A0A0S8J9R5_UNCT6</name>
<dbReference type="PROSITE" id="PS50927">
    <property type="entry name" value="BULB_LECTIN"/>
    <property type="match status" value="1"/>
</dbReference>
<evidence type="ECO:0000313" key="2">
    <source>
        <dbReference type="EMBL" id="KPL06362.1"/>
    </source>
</evidence>
<reference evidence="2 3" key="1">
    <citation type="journal article" date="2015" name="Microbiome">
        <title>Genomic resolution of linkages in carbon, nitrogen, and sulfur cycling among widespread estuary sediment bacteria.</title>
        <authorList>
            <person name="Baker B.J."/>
            <person name="Lazar C.S."/>
            <person name="Teske A.P."/>
            <person name="Dick G.J."/>
        </authorList>
    </citation>
    <scope>NUCLEOTIDE SEQUENCE [LARGE SCALE GENOMIC DNA]</scope>
    <source>
        <strain evidence="2">SM1_40</strain>
    </source>
</reference>
<gene>
    <name evidence="2" type="ORF">AMJ71_09935</name>
</gene>
<protein>
    <recommendedName>
        <fullName evidence="1">Bulb-type lectin domain-containing protein</fullName>
    </recommendedName>
</protein>
<proteinExistence type="predicted"/>
<dbReference type="PANTHER" id="PTHR42754">
    <property type="entry name" value="ENDOGLUCANASE"/>
    <property type="match status" value="1"/>
</dbReference>
<dbReference type="InterPro" id="IPR026444">
    <property type="entry name" value="Secre_tail"/>
</dbReference>
<dbReference type="AlphaFoldDB" id="A0A0S8J9R5"/>
<comment type="caution">
    <text evidence="2">The sequence shown here is derived from an EMBL/GenBank/DDBJ whole genome shotgun (WGS) entry which is preliminary data.</text>
</comment>
<dbReference type="PANTHER" id="PTHR42754:SF1">
    <property type="entry name" value="LIPOPROTEIN"/>
    <property type="match status" value="1"/>
</dbReference>
<feature type="non-terminal residue" evidence="2">
    <location>
        <position position="1"/>
    </location>
</feature>
<dbReference type="InterPro" id="IPR011047">
    <property type="entry name" value="Quinoprotein_ADH-like_sf"/>
</dbReference>
<dbReference type="InterPro" id="IPR025965">
    <property type="entry name" value="FlgD/Vpr_Ig-like"/>
</dbReference>